<keyword evidence="2" id="KW-1185">Reference proteome</keyword>
<sequence>MTKKPAKDIDAIYASFELDECNYAELSEDERYHSIKKKWVMLSVMSNEITSMKLRVTPSTTIHHE</sequence>
<dbReference type="RefSeq" id="WP_006231731.1">
    <property type="nucleotide sequence ID" value="NZ_PYMJ01000004.1"/>
</dbReference>
<proteinExistence type="predicted"/>
<dbReference type="OrthoDB" id="5918368at2"/>
<dbReference type="Proteomes" id="UP000240987">
    <property type="component" value="Unassembled WGS sequence"/>
</dbReference>
<gene>
    <name evidence="1" type="ORF">C9J12_05835</name>
</gene>
<name>A0A2T3JMS3_9GAMM</name>
<dbReference type="AlphaFoldDB" id="A0A2T3JMS3"/>
<reference evidence="1 2" key="1">
    <citation type="submission" date="2018-01" db="EMBL/GenBank/DDBJ databases">
        <title>Whole genome sequencing of Histamine producing bacteria.</title>
        <authorList>
            <person name="Butler K."/>
        </authorList>
    </citation>
    <scope>NUCLEOTIDE SEQUENCE [LARGE SCALE GENOMIC DNA]</scope>
    <source>
        <strain evidence="1 2">JCM 12947</strain>
    </source>
</reference>
<accession>A0A2T3JMS3</accession>
<dbReference type="EMBL" id="PYMJ01000004">
    <property type="protein sequence ID" value="PSU50250.1"/>
    <property type="molecule type" value="Genomic_DNA"/>
</dbReference>
<organism evidence="1 2">
    <name type="scientific">Photobacterium frigidiphilum</name>
    <dbReference type="NCBI Taxonomy" id="264736"/>
    <lineage>
        <taxon>Bacteria</taxon>
        <taxon>Pseudomonadati</taxon>
        <taxon>Pseudomonadota</taxon>
        <taxon>Gammaproteobacteria</taxon>
        <taxon>Vibrionales</taxon>
        <taxon>Vibrionaceae</taxon>
        <taxon>Photobacterium</taxon>
    </lineage>
</organism>
<protein>
    <submittedName>
        <fullName evidence="1">Uncharacterized protein</fullName>
    </submittedName>
</protein>
<evidence type="ECO:0000313" key="1">
    <source>
        <dbReference type="EMBL" id="PSU50250.1"/>
    </source>
</evidence>
<comment type="caution">
    <text evidence="1">The sequence shown here is derived from an EMBL/GenBank/DDBJ whole genome shotgun (WGS) entry which is preliminary data.</text>
</comment>
<evidence type="ECO:0000313" key="2">
    <source>
        <dbReference type="Proteomes" id="UP000240987"/>
    </source>
</evidence>